<feature type="binding site" evidence="3">
    <location>
        <position position="367"/>
    </location>
    <ligand>
        <name>Mn(2+)</name>
        <dbReference type="ChEBI" id="CHEBI:29035"/>
        <label>2</label>
    </ligand>
</feature>
<dbReference type="EMBL" id="FOJG01000002">
    <property type="protein sequence ID" value="SEW51913.1"/>
    <property type="molecule type" value="Genomic_DNA"/>
</dbReference>
<protein>
    <submittedName>
        <fullName evidence="5">Amidohydrolase</fullName>
    </submittedName>
</protein>
<dbReference type="AlphaFoldDB" id="A0A1I0S7V4"/>
<dbReference type="InterPro" id="IPR002933">
    <property type="entry name" value="Peptidase_M20"/>
</dbReference>
<dbReference type="InterPro" id="IPR017439">
    <property type="entry name" value="Amidohydrolase"/>
</dbReference>
<dbReference type="PIRSF" id="PIRSF005962">
    <property type="entry name" value="Pept_M20D_amidohydro"/>
    <property type="match status" value="1"/>
</dbReference>
<feature type="binding site" evidence="3">
    <location>
        <position position="107"/>
    </location>
    <ligand>
        <name>Mn(2+)</name>
        <dbReference type="ChEBI" id="CHEBI:29035"/>
        <label>2</label>
    </ligand>
</feature>
<gene>
    <name evidence="5" type="ORF">SAMN04488122_4584</name>
</gene>
<dbReference type="PANTHER" id="PTHR11014">
    <property type="entry name" value="PEPTIDASE M20 FAMILY MEMBER"/>
    <property type="match status" value="1"/>
</dbReference>
<dbReference type="Pfam" id="PF01546">
    <property type="entry name" value="Peptidase_M20"/>
    <property type="match status" value="1"/>
</dbReference>
<dbReference type="PANTHER" id="PTHR11014:SF63">
    <property type="entry name" value="METALLOPEPTIDASE, PUTATIVE (AFU_ORTHOLOGUE AFUA_6G09600)-RELATED"/>
    <property type="match status" value="1"/>
</dbReference>
<dbReference type="GO" id="GO:0016787">
    <property type="term" value="F:hydrolase activity"/>
    <property type="evidence" value="ECO:0007669"/>
    <property type="project" value="UniProtKB-KW"/>
</dbReference>
<dbReference type="RefSeq" id="WP_089898377.1">
    <property type="nucleotide sequence ID" value="NZ_FOJG01000002.1"/>
</dbReference>
<keyword evidence="6" id="KW-1185">Reference proteome</keyword>
<feature type="binding site" evidence="3">
    <location>
        <position position="141"/>
    </location>
    <ligand>
        <name>Mn(2+)</name>
        <dbReference type="ChEBI" id="CHEBI:29035"/>
        <label>2</label>
    </ligand>
</feature>
<evidence type="ECO:0000313" key="5">
    <source>
        <dbReference type="EMBL" id="SEW51913.1"/>
    </source>
</evidence>
<dbReference type="Pfam" id="PF07687">
    <property type="entry name" value="M20_dimer"/>
    <property type="match status" value="1"/>
</dbReference>
<dbReference type="OrthoDB" id="9776731at2"/>
<dbReference type="Proteomes" id="UP000199310">
    <property type="component" value="Unassembled WGS sequence"/>
</dbReference>
<keyword evidence="3" id="KW-0479">Metal-binding</keyword>
<evidence type="ECO:0000256" key="1">
    <source>
        <dbReference type="ARBA" id="ARBA00006153"/>
    </source>
</evidence>
<dbReference type="InterPro" id="IPR036264">
    <property type="entry name" value="Bact_exopeptidase_dim_dom"/>
</dbReference>
<name>A0A1I0S7V4_9BACT</name>
<dbReference type="Gene3D" id="3.40.630.10">
    <property type="entry name" value="Zn peptidases"/>
    <property type="match status" value="1"/>
</dbReference>
<accession>A0A1I0S7V4</accession>
<comment type="similarity">
    <text evidence="1">Belongs to the peptidase M20 family.</text>
</comment>
<evidence type="ECO:0000256" key="3">
    <source>
        <dbReference type="PIRSR" id="PIRSR005962-1"/>
    </source>
</evidence>
<dbReference type="Gene3D" id="3.30.70.360">
    <property type="match status" value="1"/>
</dbReference>
<dbReference type="SUPFAM" id="SSF55031">
    <property type="entry name" value="Bacterial exopeptidase dimerisation domain"/>
    <property type="match status" value="1"/>
</dbReference>
<keyword evidence="3" id="KW-0464">Manganese</keyword>
<comment type="cofactor">
    <cofactor evidence="3">
        <name>Mn(2+)</name>
        <dbReference type="ChEBI" id="CHEBI:29035"/>
    </cofactor>
    <text evidence="3">The Mn(2+) ion enhances activity.</text>
</comment>
<sequence length="395" mass="42935">MLKERIRQLASGLLEEATANRRHLHTHPELSYREYQTALFIEEKLRALDIPFERMADTGIVALLQGGAAPSDKIVALRADIDALPIFELNQVPYRSQNEGVMHACGHDVHTASLLGVAGILSQMKPEFSGTVKFIFQPAEEVIPGGASLMIKAGVLENPRPQHILGQHVMPELAAGKVGFRSGRYMASNDEISITVKGKGGHGAMPHLGIDPVVIACHIVIALQQIVSRRANPLLPSVLSFGKMIANGASNVIPDEVKLEGTFRSLDETWRSAAHEKIKKMAISIAESMEGSCDIKIERGYPVLINEDKITAASRAHAEDYLGAEQVEELDIWMAAEDFASYSQVADACFYRLGVRNESKGMVSGLHTATFDAEEQALETGAGLMSYLALKTLGN</sequence>
<dbReference type="FunFam" id="3.30.70.360:FF:000014">
    <property type="entry name" value="N-acyl-L-amino acid amidohydrolase"/>
    <property type="match status" value="1"/>
</dbReference>
<reference evidence="6" key="1">
    <citation type="submission" date="2016-10" db="EMBL/GenBank/DDBJ databases">
        <authorList>
            <person name="Varghese N."/>
            <person name="Submissions S."/>
        </authorList>
    </citation>
    <scope>NUCLEOTIDE SEQUENCE [LARGE SCALE GENOMIC DNA]</scope>
    <source>
        <strain evidence="6">DSM 3695</strain>
    </source>
</reference>
<organism evidence="5 6">
    <name type="scientific">Chitinophaga arvensicola</name>
    <dbReference type="NCBI Taxonomy" id="29529"/>
    <lineage>
        <taxon>Bacteria</taxon>
        <taxon>Pseudomonadati</taxon>
        <taxon>Bacteroidota</taxon>
        <taxon>Chitinophagia</taxon>
        <taxon>Chitinophagales</taxon>
        <taxon>Chitinophagaceae</taxon>
        <taxon>Chitinophaga</taxon>
    </lineage>
</organism>
<dbReference type="GO" id="GO:0046872">
    <property type="term" value="F:metal ion binding"/>
    <property type="evidence" value="ECO:0007669"/>
    <property type="project" value="UniProtKB-KW"/>
</dbReference>
<feature type="binding site" evidence="3">
    <location>
        <position position="105"/>
    </location>
    <ligand>
        <name>Mn(2+)</name>
        <dbReference type="ChEBI" id="CHEBI:29035"/>
        <label>2</label>
    </ligand>
</feature>
<dbReference type="CDD" id="cd03886">
    <property type="entry name" value="M20_Acy1"/>
    <property type="match status" value="1"/>
</dbReference>
<evidence type="ECO:0000313" key="6">
    <source>
        <dbReference type="Proteomes" id="UP000199310"/>
    </source>
</evidence>
<dbReference type="InterPro" id="IPR011650">
    <property type="entry name" value="Peptidase_M20_dimer"/>
</dbReference>
<dbReference type="STRING" id="29529.SAMN04488122_4584"/>
<feature type="domain" description="Peptidase M20 dimerisation" evidence="4">
    <location>
        <begin position="193"/>
        <end position="284"/>
    </location>
</feature>
<evidence type="ECO:0000259" key="4">
    <source>
        <dbReference type="Pfam" id="PF07687"/>
    </source>
</evidence>
<dbReference type="SUPFAM" id="SSF53187">
    <property type="entry name" value="Zn-dependent exopeptidases"/>
    <property type="match status" value="1"/>
</dbReference>
<dbReference type="NCBIfam" id="TIGR01891">
    <property type="entry name" value="amidohydrolases"/>
    <property type="match status" value="1"/>
</dbReference>
<keyword evidence="2 5" id="KW-0378">Hydrolase</keyword>
<proteinExistence type="inferred from homology"/>
<evidence type="ECO:0000256" key="2">
    <source>
        <dbReference type="ARBA" id="ARBA00022801"/>
    </source>
</evidence>
<feature type="binding site" evidence="3">
    <location>
        <position position="168"/>
    </location>
    <ligand>
        <name>Mn(2+)</name>
        <dbReference type="ChEBI" id="CHEBI:29035"/>
        <label>2</label>
    </ligand>
</feature>